<feature type="transmembrane region" description="Helical" evidence="5">
    <location>
        <begin position="127"/>
        <end position="150"/>
    </location>
</feature>
<feature type="transmembrane region" description="Helical" evidence="5">
    <location>
        <begin position="101"/>
        <end position="120"/>
    </location>
</feature>
<feature type="transmembrane region" description="Helical" evidence="5">
    <location>
        <begin position="197"/>
        <end position="230"/>
    </location>
</feature>
<evidence type="ECO:0000259" key="6">
    <source>
        <dbReference type="Pfam" id="PF04932"/>
    </source>
</evidence>
<evidence type="ECO:0000256" key="1">
    <source>
        <dbReference type="ARBA" id="ARBA00004141"/>
    </source>
</evidence>
<evidence type="ECO:0000313" key="8">
    <source>
        <dbReference type="Proteomes" id="UP000709437"/>
    </source>
</evidence>
<dbReference type="AlphaFoldDB" id="A0A9Q2ZK01"/>
<sequence>MSAPLGYAILAIVFTVTFIWAVSSSRARTMTIPFIVGASAGLFSVQIENVHLFVPIVVAWFLARTGHKEAQIGWRVFALPIACVPIALTVFLGDLVVNPGLALQLMALAVSAALLASGWNETLRQPILAGLLCATSASSALGLMQVAHLVPTDLWHVEVSALGRPTGFYPEPDWLGMFAAIGTLLAWRLPMHPTLRMALVLVNLSALVLAFARAAWLGVGVAAVIAALVWLRTRSRDDRLMGNGKTGRLRALCLTLFALILAMGALPDLRRDLLTRLGSTLSAQSNDVSAQARVQQNRTLSSLAESAPWHGHGLSASGRVGVSGIFYSDQSTNSVASNWALGLWVDAAWLAVPFFLLVAYLALSSLRRIEGMLLIAVLVNSFFSNALFQPITWMLLGVIITTASAVGQPRSLAERSLGSTRRKTAPSPS</sequence>
<dbReference type="InterPro" id="IPR007016">
    <property type="entry name" value="O-antigen_ligase-rel_domated"/>
</dbReference>
<evidence type="ECO:0000256" key="2">
    <source>
        <dbReference type="ARBA" id="ARBA00022692"/>
    </source>
</evidence>
<accession>A0A9Q2ZK01</accession>
<feature type="transmembrane region" description="Helical" evidence="5">
    <location>
        <begin position="251"/>
        <end position="267"/>
    </location>
</feature>
<dbReference type="EMBL" id="JAHEWX010000004">
    <property type="protein sequence ID" value="MBT1541236.1"/>
    <property type="molecule type" value="Genomic_DNA"/>
</dbReference>
<feature type="transmembrane region" description="Helical" evidence="5">
    <location>
        <begin position="5"/>
        <end position="22"/>
    </location>
</feature>
<feature type="domain" description="O-antigen ligase-related" evidence="6">
    <location>
        <begin position="199"/>
        <end position="317"/>
    </location>
</feature>
<dbReference type="Proteomes" id="UP000709437">
    <property type="component" value="Unassembled WGS sequence"/>
</dbReference>
<keyword evidence="2 5" id="KW-0812">Transmembrane</keyword>
<evidence type="ECO:0000256" key="5">
    <source>
        <dbReference type="SAM" id="Phobius"/>
    </source>
</evidence>
<organism evidence="7 8">
    <name type="scientific">Curtobacterium flaccumfaciens pv. flaccumfaciens</name>
    <dbReference type="NCBI Taxonomy" id="138532"/>
    <lineage>
        <taxon>Bacteria</taxon>
        <taxon>Bacillati</taxon>
        <taxon>Actinomycetota</taxon>
        <taxon>Actinomycetes</taxon>
        <taxon>Micrococcales</taxon>
        <taxon>Microbacteriaceae</taxon>
        <taxon>Curtobacterium</taxon>
    </lineage>
</organism>
<dbReference type="Pfam" id="PF04932">
    <property type="entry name" value="Wzy_C"/>
    <property type="match status" value="1"/>
</dbReference>
<dbReference type="GO" id="GO:0016020">
    <property type="term" value="C:membrane"/>
    <property type="evidence" value="ECO:0007669"/>
    <property type="project" value="UniProtKB-SubCell"/>
</dbReference>
<name>A0A9Q2ZK01_9MICO</name>
<evidence type="ECO:0000313" key="7">
    <source>
        <dbReference type="EMBL" id="MBT1541236.1"/>
    </source>
</evidence>
<reference evidence="7" key="1">
    <citation type="submission" date="2021-05" db="EMBL/GenBank/DDBJ databases">
        <title>Whole genome sequence of Curtobacterium flaccumfaciens pv. flaccumfaciens strain CFBP 3417.</title>
        <authorList>
            <person name="Osdaghi E."/>
            <person name="Taghouti G."/>
            <person name="Portier P."/>
            <person name="Fazliarab A."/>
            <person name="Taghavi S.M."/>
            <person name="Briand M."/>
            <person name="Le-Saux M."/>
            <person name="Jacques M.-A."/>
        </authorList>
    </citation>
    <scope>NUCLEOTIDE SEQUENCE</scope>
    <source>
        <strain evidence="7">CFBP 3417</strain>
    </source>
</reference>
<evidence type="ECO:0000256" key="4">
    <source>
        <dbReference type="ARBA" id="ARBA00023136"/>
    </source>
</evidence>
<dbReference type="RefSeq" id="WP_214562540.1">
    <property type="nucleotide sequence ID" value="NZ_JAHEWX010000004.1"/>
</dbReference>
<gene>
    <name evidence="7" type="ORF">KK103_05625</name>
</gene>
<proteinExistence type="predicted"/>
<feature type="transmembrane region" description="Helical" evidence="5">
    <location>
        <begin position="34"/>
        <end position="62"/>
    </location>
</feature>
<protein>
    <submittedName>
        <fullName evidence="7">O-antigen ligase family protein</fullName>
    </submittedName>
</protein>
<feature type="transmembrane region" description="Helical" evidence="5">
    <location>
        <begin position="369"/>
        <end position="388"/>
    </location>
</feature>
<keyword evidence="3 5" id="KW-1133">Transmembrane helix</keyword>
<feature type="transmembrane region" description="Helical" evidence="5">
    <location>
        <begin position="341"/>
        <end position="362"/>
    </location>
</feature>
<comment type="caution">
    <text evidence="7">The sequence shown here is derived from an EMBL/GenBank/DDBJ whole genome shotgun (WGS) entry which is preliminary data.</text>
</comment>
<evidence type="ECO:0000256" key="3">
    <source>
        <dbReference type="ARBA" id="ARBA00022989"/>
    </source>
</evidence>
<comment type="subcellular location">
    <subcellularLocation>
        <location evidence="1">Membrane</location>
        <topology evidence="1">Multi-pass membrane protein</topology>
    </subcellularLocation>
</comment>
<dbReference type="GO" id="GO:0016874">
    <property type="term" value="F:ligase activity"/>
    <property type="evidence" value="ECO:0007669"/>
    <property type="project" value="UniProtKB-KW"/>
</dbReference>
<keyword evidence="4 5" id="KW-0472">Membrane</keyword>
<feature type="transmembrane region" description="Helical" evidence="5">
    <location>
        <begin position="74"/>
        <end position="95"/>
    </location>
</feature>
<keyword evidence="7" id="KW-0436">Ligase</keyword>